<dbReference type="OrthoDB" id="9804774at2"/>
<dbReference type="PRINTS" id="PR00081">
    <property type="entry name" value="GDHRDH"/>
</dbReference>
<dbReference type="EMBL" id="CP031229">
    <property type="protein sequence ID" value="AXH97853.1"/>
    <property type="molecule type" value="Genomic_DNA"/>
</dbReference>
<evidence type="ECO:0000259" key="3">
    <source>
        <dbReference type="SMART" id="SM00822"/>
    </source>
</evidence>
<dbReference type="Proteomes" id="UP000253790">
    <property type="component" value="Chromosome"/>
</dbReference>
<organism evidence="4 5">
    <name type="scientific">Ornithinimicrobium avium</name>
    <dbReference type="NCBI Taxonomy" id="2283195"/>
    <lineage>
        <taxon>Bacteria</taxon>
        <taxon>Bacillati</taxon>
        <taxon>Actinomycetota</taxon>
        <taxon>Actinomycetes</taxon>
        <taxon>Micrococcales</taxon>
        <taxon>Ornithinimicrobiaceae</taxon>
        <taxon>Ornithinimicrobium</taxon>
    </lineage>
</organism>
<dbReference type="InterPro" id="IPR036291">
    <property type="entry name" value="NAD(P)-bd_dom_sf"/>
</dbReference>
<evidence type="ECO:0000256" key="1">
    <source>
        <dbReference type="ARBA" id="ARBA00006484"/>
    </source>
</evidence>
<dbReference type="Gene3D" id="3.40.50.720">
    <property type="entry name" value="NAD(P)-binding Rossmann-like Domain"/>
    <property type="match status" value="1"/>
</dbReference>
<name>A0A345NS45_9MICO</name>
<dbReference type="NCBIfam" id="NF009466">
    <property type="entry name" value="PRK12826.1-2"/>
    <property type="match status" value="1"/>
</dbReference>
<dbReference type="PANTHER" id="PTHR42879:SF2">
    <property type="entry name" value="3-OXOACYL-[ACYL-CARRIER-PROTEIN] REDUCTASE FABG"/>
    <property type="match status" value="1"/>
</dbReference>
<dbReference type="SUPFAM" id="SSF51735">
    <property type="entry name" value="NAD(P)-binding Rossmann-fold domains"/>
    <property type="match status" value="1"/>
</dbReference>
<proteinExistence type="inferred from homology"/>
<feature type="domain" description="Ketoreductase" evidence="3">
    <location>
        <begin position="61"/>
        <end position="235"/>
    </location>
</feature>
<evidence type="ECO:0000256" key="2">
    <source>
        <dbReference type="ARBA" id="ARBA00023002"/>
    </source>
</evidence>
<reference evidence="4 5" key="1">
    <citation type="submission" date="2018-07" db="EMBL/GenBank/DDBJ databases">
        <title>Complete genome sequencing of Ornithinimicrobium sp. AMA3305.</title>
        <authorList>
            <person name="Bae J.-W."/>
        </authorList>
    </citation>
    <scope>NUCLEOTIDE SEQUENCE [LARGE SCALE GENOMIC DNA]</scope>
    <source>
        <strain evidence="4 5">AMA3305</strain>
    </source>
</reference>
<accession>A0A345NS45</accession>
<dbReference type="AlphaFoldDB" id="A0A345NS45"/>
<dbReference type="PRINTS" id="PR00080">
    <property type="entry name" value="SDRFAMILY"/>
</dbReference>
<gene>
    <name evidence="4" type="ORF">DV701_02470</name>
</gene>
<evidence type="ECO:0000313" key="5">
    <source>
        <dbReference type="Proteomes" id="UP000253790"/>
    </source>
</evidence>
<dbReference type="Pfam" id="PF13561">
    <property type="entry name" value="adh_short_C2"/>
    <property type="match status" value="1"/>
</dbReference>
<dbReference type="FunFam" id="3.40.50.720:FF:000173">
    <property type="entry name" value="3-oxoacyl-[acyl-carrier protein] reductase"/>
    <property type="match status" value="1"/>
</dbReference>
<dbReference type="GO" id="GO:0016491">
    <property type="term" value="F:oxidoreductase activity"/>
    <property type="evidence" value="ECO:0007669"/>
    <property type="project" value="UniProtKB-KW"/>
</dbReference>
<keyword evidence="2" id="KW-0560">Oxidoreductase</keyword>
<protein>
    <submittedName>
        <fullName evidence="4">SDR family NAD(P)-dependent oxidoreductase</fullName>
    </submittedName>
</protein>
<dbReference type="PANTHER" id="PTHR42879">
    <property type="entry name" value="3-OXOACYL-(ACYL-CARRIER-PROTEIN) REDUCTASE"/>
    <property type="match status" value="1"/>
</dbReference>
<sequence length="293" mass="30623">MAARYSHIRLARSFSTDTLAVVTAWTGRRPGPGREGLVGTAPRYDYGVSVTDSTSSNHQPQAVLVTGGNRGIGLAIARSFADAGHDVVITHRSGQPPEGLRGVVCDVTDSESVDRAFTQAEELLGRPVQVLVANAGITKDGLLMRMSDEDFDAVVDTNLAGAFRCARRAVKGMIRARHGRVVLVSSVVGLLGGAGQTNYAASKAGLVGLARSITRELGGRGITANVVAPGFIETEMTDQLPEDLRTKYLASIPAGRFATTEEVAGVVRWLASPEAAYVSGAVIPVDGGLGMGH</sequence>
<dbReference type="InterPro" id="IPR057326">
    <property type="entry name" value="KR_dom"/>
</dbReference>
<dbReference type="InterPro" id="IPR050259">
    <property type="entry name" value="SDR"/>
</dbReference>
<comment type="similarity">
    <text evidence="1">Belongs to the short-chain dehydrogenases/reductases (SDR) family.</text>
</comment>
<dbReference type="KEGG" id="orn:DV701_02470"/>
<dbReference type="InterPro" id="IPR002347">
    <property type="entry name" value="SDR_fam"/>
</dbReference>
<dbReference type="SMART" id="SM00822">
    <property type="entry name" value="PKS_KR"/>
    <property type="match status" value="1"/>
</dbReference>
<keyword evidence="5" id="KW-1185">Reference proteome</keyword>
<evidence type="ECO:0000313" key="4">
    <source>
        <dbReference type="EMBL" id="AXH97853.1"/>
    </source>
</evidence>